<evidence type="ECO:0000256" key="3">
    <source>
        <dbReference type="ARBA" id="ARBA00022737"/>
    </source>
</evidence>
<keyword evidence="5" id="KW-0862">Zinc</keyword>
<dbReference type="PANTHER" id="PTHR15065">
    <property type="entry name" value="INSULINOMA-ASSOCIATED 1"/>
    <property type="match status" value="1"/>
</dbReference>
<dbReference type="OrthoDB" id="8953942at2759"/>
<keyword evidence="6" id="KW-0805">Transcription regulation</keyword>
<dbReference type="PANTHER" id="PTHR15065:SF4">
    <property type="entry name" value="LD18634P"/>
    <property type="match status" value="1"/>
</dbReference>
<keyword evidence="8" id="KW-0539">Nucleus</keyword>
<feature type="compositionally biased region" description="Polar residues" evidence="9">
    <location>
        <begin position="41"/>
        <end position="53"/>
    </location>
</feature>
<dbReference type="Proteomes" id="UP000625711">
    <property type="component" value="Unassembled WGS sequence"/>
</dbReference>
<dbReference type="AlphaFoldDB" id="A0A834MCT7"/>
<evidence type="ECO:0000256" key="9">
    <source>
        <dbReference type="SAM" id="MobiDB-lite"/>
    </source>
</evidence>
<reference evidence="10" key="1">
    <citation type="submission" date="2020-08" db="EMBL/GenBank/DDBJ databases">
        <title>Genome sequencing and assembly of the red palm weevil Rhynchophorus ferrugineus.</title>
        <authorList>
            <person name="Dias G.B."/>
            <person name="Bergman C.M."/>
            <person name="Manee M."/>
        </authorList>
    </citation>
    <scope>NUCLEOTIDE SEQUENCE</scope>
    <source>
        <strain evidence="10">AA-2017</strain>
        <tissue evidence="10">Whole larva</tissue>
    </source>
</reference>
<protein>
    <recommendedName>
        <fullName evidence="12">C2H2-type domain-containing protein</fullName>
    </recommendedName>
</protein>
<evidence type="ECO:0000256" key="7">
    <source>
        <dbReference type="ARBA" id="ARBA00023163"/>
    </source>
</evidence>
<feature type="compositionally biased region" description="Low complexity" evidence="9">
    <location>
        <begin position="1"/>
        <end position="15"/>
    </location>
</feature>
<proteinExistence type="predicted"/>
<sequence length="198" mass="21770">MTSPCTLSPKTKTPSSPTPDRPTKKIKLSSPTPKKNKVTRKLNSGEDNSSPVSGTIIKNLAPDEHLVVRKGDIDPAFNVVEITEEAKTELARIENHMGDYVCRLCKELYEDAFGLSQHRNNTTENQTHLLSAYTIPWSARRAFEYDAEIGRPKSVTQPPSCQWTQPAVDEPMEARAVVPTTGTRHGEEGRGSGTIGSL</sequence>
<evidence type="ECO:0000313" key="10">
    <source>
        <dbReference type="EMBL" id="KAF7279013.1"/>
    </source>
</evidence>
<organism evidence="10 11">
    <name type="scientific">Rhynchophorus ferrugineus</name>
    <name type="common">Red palm weevil</name>
    <name type="synonym">Curculio ferrugineus</name>
    <dbReference type="NCBI Taxonomy" id="354439"/>
    <lineage>
        <taxon>Eukaryota</taxon>
        <taxon>Metazoa</taxon>
        <taxon>Ecdysozoa</taxon>
        <taxon>Arthropoda</taxon>
        <taxon>Hexapoda</taxon>
        <taxon>Insecta</taxon>
        <taxon>Pterygota</taxon>
        <taxon>Neoptera</taxon>
        <taxon>Endopterygota</taxon>
        <taxon>Coleoptera</taxon>
        <taxon>Polyphaga</taxon>
        <taxon>Cucujiformia</taxon>
        <taxon>Curculionidae</taxon>
        <taxon>Dryophthorinae</taxon>
        <taxon>Rhynchophorus</taxon>
    </lineage>
</organism>
<dbReference type="GO" id="GO:0005634">
    <property type="term" value="C:nucleus"/>
    <property type="evidence" value="ECO:0007669"/>
    <property type="project" value="UniProtKB-SubCell"/>
</dbReference>
<dbReference type="GO" id="GO:0030182">
    <property type="term" value="P:neuron differentiation"/>
    <property type="evidence" value="ECO:0007669"/>
    <property type="project" value="TreeGrafter"/>
</dbReference>
<keyword evidence="4" id="KW-0863">Zinc-finger</keyword>
<keyword evidence="11" id="KW-1185">Reference proteome</keyword>
<evidence type="ECO:0000256" key="4">
    <source>
        <dbReference type="ARBA" id="ARBA00022771"/>
    </source>
</evidence>
<dbReference type="GO" id="GO:0008270">
    <property type="term" value="F:zinc ion binding"/>
    <property type="evidence" value="ECO:0007669"/>
    <property type="project" value="UniProtKB-KW"/>
</dbReference>
<name>A0A834MCT7_RHYFE</name>
<evidence type="ECO:0000256" key="5">
    <source>
        <dbReference type="ARBA" id="ARBA00022833"/>
    </source>
</evidence>
<accession>A0A834MCT7</accession>
<evidence type="ECO:0000256" key="8">
    <source>
        <dbReference type="ARBA" id="ARBA00023242"/>
    </source>
</evidence>
<feature type="region of interest" description="Disordered" evidence="9">
    <location>
        <begin position="179"/>
        <end position="198"/>
    </location>
</feature>
<gene>
    <name evidence="10" type="ORF">GWI33_007654</name>
</gene>
<evidence type="ECO:0000256" key="1">
    <source>
        <dbReference type="ARBA" id="ARBA00004123"/>
    </source>
</evidence>
<evidence type="ECO:0008006" key="12">
    <source>
        <dbReference type="Google" id="ProtNLM"/>
    </source>
</evidence>
<evidence type="ECO:0000256" key="6">
    <source>
        <dbReference type="ARBA" id="ARBA00023015"/>
    </source>
</evidence>
<dbReference type="InterPro" id="IPR042972">
    <property type="entry name" value="INSM1/2"/>
</dbReference>
<evidence type="ECO:0000313" key="11">
    <source>
        <dbReference type="Proteomes" id="UP000625711"/>
    </source>
</evidence>
<comment type="caution">
    <text evidence="10">The sequence shown here is derived from an EMBL/GenBank/DDBJ whole genome shotgun (WGS) entry which is preliminary data.</text>
</comment>
<dbReference type="EMBL" id="JAACXV010000377">
    <property type="protein sequence ID" value="KAF7279013.1"/>
    <property type="molecule type" value="Genomic_DNA"/>
</dbReference>
<dbReference type="GO" id="GO:0001227">
    <property type="term" value="F:DNA-binding transcription repressor activity, RNA polymerase II-specific"/>
    <property type="evidence" value="ECO:0007669"/>
    <property type="project" value="TreeGrafter"/>
</dbReference>
<evidence type="ECO:0000256" key="2">
    <source>
        <dbReference type="ARBA" id="ARBA00022723"/>
    </source>
</evidence>
<keyword evidence="3" id="KW-0677">Repeat</keyword>
<comment type="subcellular location">
    <subcellularLocation>
        <location evidence="1">Nucleus</location>
    </subcellularLocation>
</comment>
<dbReference type="GO" id="GO:0000978">
    <property type="term" value="F:RNA polymerase II cis-regulatory region sequence-specific DNA binding"/>
    <property type="evidence" value="ECO:0007669"/>
    <property type="project" value="TreeGrafter"/>
</dbReference>
<dbReference type="GO" id="GO:0010564">
    <property type="term" value="P:regulation of cell cycle process"/>
    <property type="evidence" value="ECO:0007669"/>
    <property type="project" value="TreeGrafter"/>
</dbReference>
<keyword evidence="2" id="KW-0479">Metal-binding</keyword>
<feature type="region of interest" description="Disordered" evidence="9">
    <location>
        <begin position="1"/>
        <end position="56"/>
    </location>
</feature>
<keyword evidence="7" id="KW-0804">Transcription</keyword>
<dbReference type="GO" id="GO:0017053">
    <property type="term" value="C:transcription repressor complex"/>
    <property type="evidence" value="ECO:0007669"/>
    <property type="project" value="TreeGrafter"/>
</dbReference>